<evidence type="ECO:0000313" key="1">
    <source>
        <dbReference type="EMBL" id="MPM81534.1"/>
    </source>
</evidence>
<sequence length="74" mass="8684">MLTDRPLSWRRVQVYPEMFAQPCRRTAVGDCRDETVIAQYLRGKRMLTQGNPARVIDSLCLESIRRIRENAPYD</sequence>
<reference evidence="1" key="1">
    <citation type="submission" date="2019-08" db="EMBL/GenBank/DDBJ databases">
        <authorList>
            <person name="Kucharzyk K."/>
            <person name="Murdoch R.W."/>
            <person name="Higgins S."/>
            <person name="Loffler F."/>
        </authorList>
    </citation>
    <scope>NUCLEOTIDE SEQUENCE</scope>
</reference>
<accession>A0A645CX74</accession>
<dbReference type="AlphaFoldDB" id="A0A645CX74"/>
<organism evidence="1">
    <name type="scientific">bioreactor metagenome</name>
    <dbReference type="NCBI Taxonomy" id="1076179"/>
    <lineage>
        <taxon>unclassified sequences</taxon>
        <taxon>metagenomes</taxon>
        <taxon>ecological metagenomes</taxon>
    </lineage>
</organism>
<protein>
    <submittedName>
        <fullName evidence="1">Uncharacterized protein</fullName>
    </submittedName>
</protein>
<dbReference type="EMBL" id="VSSQ01030853">
    <property type="protein sequence ID" value="MPM81534.1"/>
    <property type="molecule type" value="Genomic_DNA"/>
</dbReference>
<comment type="caution">
    <text evidence="1">The sequence shown here is derived from an EMBL/GenBank/DDBJ whole genome shotgun (WGS) entry which is preliminary data.</text>
</comment>
<proteinExistence type="predicted"/>
<gene>
    <name evidence="1" type="ORF">SDC9_128588</name>
</gene>
<name>A0A645CX74_9ZZZZ</name>